<dbReference type="PANTHER" id="PTHR22990:SF15">
    <property type="entry name" value="F-BOX ONLY PROTEIN 10"/>
    <property type="match status" value="1"/>
</dbReference>
<dbReference type="InterPro" id="IPR051550">
    <property type="entry name" value="SCF-Subunits/Alg-Epimerases"/>
</dbReference>
<dbReference type="InterPro" id="IPR039448">
    <property type="entry name" value="Beta_helix"/>
</dbReference>
<evidence type="ECO:0000313" key="4">
    <source>
        <dbReference type="Proteomes" id="UP000013827"/>
    </source>
</evidence>
<accession>A0A0D3I3S3</accession>
<dbReference type="InterPro" id="IPR011050">
    <property type="entry name" value="Pectin_lyase_fold/virulence"/>
</dbReference>
<dbReference type="AlphaFoldDB" id="A0A0D3I3S3"/>
<dbReference type="Proteomes" id="UP000013827">
    <property type="component" value="Unassembled WGS sequence"/>
</dbReference>
<dbReference type="PaxDb" id="2903-EOD05908"/>
<evidence type="ECO:0000259" key="2">
    <source>
        <dbReference type="Pfam" id="PF13229"/>
    </source>
</evidence>
<sequence>MLLQLPADIQQLVFKQPGLGPRELASLEATSRAVRALIDEDVWRQAFLQSCRHNALGHPSSFKVEFKRRSTWSRRWKTLPDCAPGTVGASAPLPLQAAARLCSVRAPQKLRRFALKVIASLPQAHPPKAEVLVVDGSGREPGSFPTISAALRCAKPYDRVLIRSGRYEERLAIDKPVELVGEDPAGSVVLVGVNGPAVEASSRIPCRVAKLTIQQQSRHAAPAMSGAVIAKGGATLVLEECVVSSQTGHCVVVQGLSTNAYVLHNHISRGKGVGVLVCDYGKGVVEDNEISHNGRAGVAILSCADPQVRSNKIHAGLDSGVLVSEKGRGRANDIFANRRAGVAILKDGEPLVLSNRIHDGRDSGVLVCENGQGLVKDNEIFANQMAGIAIGRGGASRVTGNTIRDSNGGSLCLSMHSRGVISANVIQLDGRATMQDILMDEEPDYIEL</sequence>
<dbReference type="HOGENOM" id="CLU_611701_0_0_1"/>
<dbReference type="EnsemblProtists" id="EOD05908">
    <property type="protein sequence ID" value="EOD05908"/>
    <property type="gene ID" value="EMIHUDRAFT_453548"/>
</dbReference>
<dbReference type="Pfam" id="PF13229">
    <property type="entry name" value="Beta_helix"/>
    <property type="match status" value="1"/>
</dbReference>
<dbReference type="STRING" id="2903.R1B8E2"/>
<reference evidence="3" key="2">
    <citation type="submission" date="2024-10" db="UniProtKB">
        <authorList>
            <consortium name="EnsemblProtists"/>
        </authorList>
    </citation>
    <scope>IDENTIFICATION</scope>
</reference>
<keyword evidence="1" id="KW-0677">Repeat</keyword>
<dbReference type="InterPro" id="IPR012334">
    <property type="entry name" value="Pectin_lyas_fold"/>
</dbReference>
<dbReference type="eggNOG" id="KOG1777">
    <property type="taxonomic scope" value="Eukaryota"/>
</dbReference>
<dbReference type="SMART" id="SM00710">
    <property type="entry name" value="PbH1"/>
    <property type="match status" value="7"/>
</dbReference>
<dbReference type="InterPro" id="IPR006626">
    <property type="entry name" value="PbH1"/>
</dbReference>
<protein>
    <recommendedName>
        <fullName evidence="2">Right handed beta helix domain-containing protein</fullName>
    </recommendedName>
</protein>
<keyword evidence="4" id="KW-1185">Reference proteome</keyword>
<dbReference type="Gene3D" id="2.160.20.10">
    <property type="entry name" value="Single-stranded right-handed beta-helix, Pectin lyase-like"/>
    <property type="match status" value="2"/>
</dbReference>
<evidence type="ECO:0000256" key="1">
    <source>
        <dbReference type="ARBA" id="ARBA00022737"/>
    </source>
</evidence>
<dbReference type="SUPFAM" id="SSF51126">
    <property type="entry name" value="Pectin lyase-like"/>
    <property type="match status" value="1"/>
</dbReference>
<dbReference type="RefSeq" id="XP_005758337.1">
    <property type="nucleotide sequence ID" value="XM_005758280.1"/>
</dbReference>
<dbReference type="OMA" id="NTISHNV"/>
<proteinExistence type="predicted"/>
<dbReference type="KEGG" id="ehx:EMIHUDRAFT_453548"/>
<dbReference type="GeneID" id="17252117"/>
<organism evidence="3 4">
    <name type="scientific">Emiliania huxleyi (strain CCMP1516)</name>
    <dbReference type="NCBI Taxonomy" id="280463"/>
    <lineage>
        <taxon>Eukaryota</taxon>
        <taxon>Haptista</taxon>
        <taxon>Haptophyta</taxon>
        <taxon>Prymnesiophyceae</taxon>
        <taxon>Isochrysidales</taxon>
        <taxon>Noelaerhabdaceae</taxon>
        <taxon>Emiliania</taxon>
    </lineage>
</organism>
<evidence type="ECO:0000313" key="3">
    <source>
        <dbReference type="EnsemblProtists" id="EOD05908"/>
    </source>
</evidence>
<reference evidence="4" key="1">
    <citation type="journal article" date="2013" name="Nature">
        <title>Pan genome of the phytoplankton Emiliania underpins its global distribution.</title>
        <authorList>
            <person name="Read B.A."/>
            <person name="Kegel J."/>
            <person name="Klute M.J."/>
            <person name="Kuo A."/>
            <person name="Lefebvre S.C."/>
            <person name="Maumus F."/>
            <person name="Mayer C."/>
            <person name="Miller J."/>
            <person name="Monier A."/>
            <person name="Salamov A."/>
            <person name="Young J."/>
            <person name="Aguilar M."/>
            <person name="Claverie J.M."/>
            <person name="Frickenhaus S."/>
            <person name="Gonzalez K."/>
            <person name="Herman E.K."/>
            <person name="Lin Y.C."/>
            <person name="Napier J."/>
            <person name="Ogata H."/>
            <person name="Sarno A.F."/>
            <person name="Shmutz J."/>
            <person name="Schroeder D."/>
            <person name="de Vargas C."/>
            <person name="Verret F."/>
            <person name="von Dassow P."/>
            <person name="Valentin K."/>
            <person name="Van de Peer Y."/>
            <person name="Wheeler G."/>
            <person name="Dacks J.B."/>
            <person name="Delwiche C.F."/>
            <person name="Dyhrman S.T."/>
            <person name="Glockner G."/>
            <person name="John U."/>
            <person name="Richards T."/>
            <person name="Worden A.Z."/>
            <person name="Zhang X."/>
            <person name="Grigoriev I.V."/>
            <person name="Allen A.E."/>
            <person name="Bidle K."/>
            <person name="Borodovsky M."/>
            <person name="Bowler C."/>
            <person name="Brownlee C."/>
            <person name="Cock J.M."/>
            <person name="Elias M."/>
            <person name="Gladyshev V.N."/>
            <person name="Groth M."/>
            <person name="Guda C."/>
            <person name="Hadaegh A."/>
            <person name="Iglesias-Rodriguez M.D."/>
            <person name="Jenkins J."/>
            <person name="Jones B.M."/>
            <person name="Lawson T."/>
            <person name="Leese F."/>
            <person name="Lindquist E."/>
            <person name="Lobanov A."/>
            <person name="Lomsadze A."/>
            <person name="Malik S.B."/>
            <person name="Marsh M.E."/>
            <person name="Mackinder L."/>
            <person name="Mock T."/>
            <person name="Mueller-Roeber B."/>
            <person name="Pagarete A."/>
            <person name="Parker M."/>
            <person name="Probert I."/>
            <person name="Quesneville H."/>
            <person name="Raines C."/>
            <person name="Rensing S.A."/>
            <person name="Riano-Pachon D.M."/>
            <person name="Richier S."/>
            <person name="Rokitta S."/>
            <person name="Shiraiwa Y."/>
            <person name="Soanes D.M."/>
            <person name="van der Giezen M."/>
            <person name="Wahlund T.M."/>
            <person name="Williams B."/>
            <person name="Wilson W."/>
            <person name="Wolfe G."/>
            <person name="Wurch L.L."/>
        </authorList>
    </citation>
    <scope>NUCLEOTIDE SEQUENCE</scope>
</reference>
<dbReference type="GO" id="GO:0006511">
    <property type="term" value="P:ubiquitin-dependent protein catabolic process"/>
    <property type="evidence" value="ECO:0007669"/>
    <property type="project" value="TreeGrafter"/>
</dbReference>
<name>A0A0D3I3S3_EMIH1</name>
<dbReference type="PANTHER" id="PTHR22990">
    <property type="entry name" value="F-BOX ONLY PROTEIN"/>
    <property type="match status" value="1"/>
</dbReference>
<feature type="domain" description="Right handed beta helix" evidence="2">
    <location>
        <begin position="224"/>
        <end position="348"/>
    </location>
</feature>